<protein>
    <submittedName>
        <fullName evidence="1">Uncharacterized protein</fullName>
    </submittedName>
</protein>
<evidence type="ECO:0000313" key="1">
    <source>
        <dbReference type="EMBL" id="KAJ8422243.1"/>
    </source>
</evidence>
<proteinExistence type="predicted"/>
<evidence type="ECO:0000313" key="2">
    <source>
        <dbReference type="Proteomes" id="UP001153076"/>
    </source>
</evidence>
<name>A0A9Q1GPE1_9CARY</name>
<dbReference type="Proteomes" id="UP001153076">
    <property type="component" value="Unassembled WGS sequence"/>
</dbReference>
<dbReference type="Gene3D" id="3.60.10.10">
    <property type="entry name" value="Endonuclease/exonuclease/phosphatase"/>
    <property type="match status" value="1"/>
</dbReference>
<dbReference type="AlphaFoldDB" id="A0A9Q1GPE1"/>
<dbReference type="OrthoDB" id="1932741at2759"/>
<comment type="caution">
    <text evidence="1">The sequence shown here is derived from an EMBL/GenBank/DDBJ whole genome shotgun (WGS) entry which is preliminary data.</text>
</comment>
<dbReference type="PANTHER" id="PTHR33710:SF78">
    <property type="entry name" value="ENDONUCLEASE_EXONUCLEASE_PHOSPHATASE DOMAIN-CONTAINING PROTEIN"/>
    <property type="match status" value="1"/>
</dbReference>
<dbReference type="InterPro" id="IPR036691">
    <property type="entry name" value="Endo/exonu/phosph_ase_sf"/>
</dbReference>
<reference evidence="1" key="1">
    <citation type="submission" date="2022-04" db="EMBL/GenBank/DDBJ databases">
        <title>Carnegiea gigantea Genome sequencing and assembly v2.</title>
        <authorList>
            <person name="Copetti D."/>
            <person name="Sanderson M.J."/>
            <person name="Burquez A."/>
            <person name="Wojciechowski M.F."/>
        </authorList>
    </citation>
    <scope>NUCLEOTIDE SEQUENCE</scope>
    <source>
        <strain evidence="1">SGP5-SGP5p</strain>
        <tissue evidence="1">Aerial part</tissue>
    </source>
</reference>
<accession>A0A9Q1GPE1</accession>
<organism evidence="1 2">
    <name type="scientific">Carnegiea gigantea</name>
    <dbReference type="NCBI Taxonomy" id="171969"/>
    <lineage>
        <taxon>Eukaryota</taxon>
        <taxon>Viridiplantae</taxon>
        <taxon>Streptophyta</taxon>
        <taxon>Embryophyta</taxon>
        <taxon>Tracheophyta</taxon>
        <taxon>Spermatophyta</taxon>
        <taxon>Magnoliopsida</taxon>
        <taxon>eudicotyledons</taxon>
        <taxon>Gunneridae</taxon>
        <taxon>Pentapetalae</taxon>
        <taxon>Caryophyllales</taxon>
        <taxon>Cactineae</taxon>
        <taxon>Cactaceae</taxon>
        <taxon>Cactoideae</taxon>
        <taxon>Echinocereeae</taxon>
        <taxon>Carnegiea</taxon>
    </lineage>
</organism>
<keyword evidence="2" id="KW-1185">Reference proteome</keyword>
<gene>
    <name evidence="1" type="ORF">Cgig2_023102</name>
</gene>
<sequence length="218" mass="25374">MLGYEWKPIKCAHCQTFGHEELNCREKEKVRKVWRVKLQVLFASEQLIHCQIICISSNKCFFITFVYGVNTIHGRQALWYDIQSISQSIRGPWCVIVDFNAVLYSGDRIGRDAVIIDRTLFNSLWHHEMGYTHVTYLPEGISDHTPVKVSLKSTPTIKTAFKFCDMWSLGPQFHTIFQHKLSKKYPGTTLQQHCAMLKGLQGPLRKLNKDHFHDIHKQ</sequence>
<dbReference type="EMBL" id="JAKOGI010002326">
    <property type="protein sequence ID" value="KAJ8422243.1"/>
    <property type="molecule type" value="Genomic_DNA"/>
</dbReference>
<dbReference type="PANTHER" id="PTHR33710">
    <property type="entry name" value="BNAC02G09200D PROTEIN"/>
    <property type="match status" value="1"/>
</dbReference>
<dbReference type="SUPFAM" id="SSF56219">
    <property type="entry name" value="DNase I-like"/>
    <property type="match status" value="1"/>
</dbReference>